<gene>
    <name evidence="1" type="ORF">DAEQUDRAFT_767980</name>
</gene>
<dbReference type="OrthoDB" id="2791290at2759"/>
<organism evidence="1 2">
    <name type="scientific">Daedalea quercina L-15889</name>
    <dbReference type="NCBI Taxonomy" id="1314783"/>
    <lineage>
        <taxon>Eukaryota</taxon>
        <taxon>Fungi</taxon>
        <taxon>Dikarya</taxon>
        <taxon>Basidiomycota</taxon>
        <taxon>Agaricomycotina</taxon>
        <taxon>Agaricomycetes</taxon>
        <taxon>Polyporales</taxon>
        <taxon>Fomitopsis</taxon>
    </lineage>
</organism>
<proteinExistence type="predicted"/>
<protein>
    <submittedName>
        <fullName evidence="1">Uncharacterized protein</fullName>
    </submittedName>
</protein>
<dbReference type="AlphaFoldDB" id="A0A165N4U4"/>
<accession>A0A165N4U4</accession>
<evidence type="ECO:0000313" key="2">
    <source>
        <dbReference type="Proteomes" id="UP000076727"/>
    </source>
</evidence>
<reference evidence="1 2" key="1">
    <citation type="journal article" date="2016" name="Mol. Biol. Evol.">
        <title>Comparative Genomics of Early-Diverging Mushroom-Forming Fungi Provides Insights into the Origins of Lignocellulose Decay Capabilities.</title>
        <authorList>
            <person name="Nagy L.G."/>
            <person name="Riley R."/>
            <person name="Tritt A."/>
            <person name="Adam C."/>
            <person name="Daum C."/>
            <person name="Floudas D."/>
            <person name="Sun H."/>
            <person name="Yadav J.S."/>
            <person name="Pangilinan J."/>
            <person name="Larsson K.H."/>
            <person name="Matsuura K."/>
            <person name="Barry K."/>
            <person name="Labutti K."/>
            <person name="Kuo R."/>
            <person name="Ohm R.A."/>
            <person name="Bhattacharya S.S."/>
            <person name="Shirouzu T."/>
            <person name="Yoshinaga Y."/>
            <person name="Martin F.M."/>
            <person name="Grigoriev I.V."/>
            <person name="Hibbett D.S."/>
        </authorList>
    </citation>
    <scope>NUCLEOTIDE SEQUENCE [LARGE SCALE GENOMIC DNA]</scope>
    <source>
        <strain evidence="1 2">L-15889</strain>
    </source>
</reference>
<dbReference type="EMBL" id="KV429088">
    <property type="protein sequence ID" value="KZT66516.1"/>
    <property type="molecule type" value="Genomic_DNA"/>
</dbReference>
<evidence type="ECO:0000313" key="1">
    <source>
        <dbReference type="EMBL" id="KZT66516.1"/>
    </source>
</evidence>
<dbReference type="Proteomes" id="UP000076727">
    <property type="component" value="Unassembled WGS sequence"/>
</dbReference>
<name>A0A165N4U4_9APHY</name>
<sequence length="63" mass="6964">MSSPTPLCLDNHGSVFLSVNPVVDRRTKHIEISEDQLADCLTKNVPLNAIEKFRSFSGMFVAS</sequence>
<keyword evidence="2" id="KW-1185">Reference proteome</keyword>